<protein>
    <recommendedName>
        <fullName evidence="9">Protein farnesyltransferase/geranylgeranyltransferase type-1 subunit alpha</fullName>
        <ecNumber evidence="4">2.5.1.58</ecNumber>
        <ecNumber evidence="3">2.5.1.59</ecNumber>
    </recommendedName>
    <alternativeName>
        <fullName evidence="12">CAAX farnesyltransferase subunit alpha</fullName>
    </alternativeName>
    <alternativeName>
        <fullName evidence="11">FTase-alpha</fullName>
    </alternativeName>
    <alternativeName>
        <fullName evidence="10">Ras proteins prenyltransferase subunit alpha</fullName>
    </alternativeName>
    <alternativeName>
        <fullName evidence="13">Type I protein geranyl-geranyltransferase subunit alpha</fullName>
    </alternativeName>
</protein>
<organism evidence="17 18">
    <name type="scientific">Riccia sorocarpa</name>
    <dbReference type="NCBI Taxonomy" id="122646"/>
    <lineage>
        <taxon>Eukaryota</taxon>
        <taxon>Viridiplantae</taxon>
        <taxon>Streptophyta</taxon>
        <taxon>Embryophyta</taxon>
        <taxon>Marchantiophyta</taxon>
        <taxon>Marchantiopsida</taxon>
        <taxon>Marchantiidae</taxon>
        <taxon>Marchantiales</taxon>
        <taxon>Ricciaceae</taxon>
        <taxon>Riccia</taxon>
    </lineage>
</organism>
<dbReference type="EC" id="2.5.1.58" evidence="4"/>
<evidence type="ECO:0000256" key="1">
    <source>
        <dbReference type="ARBA" id="ARBA00001946"/>
    </source>
</evidence>
<evidence type="ECO:0000256" key="9">
    <source>
        <dbReference type="ARBA" id="ARBA00040965"/>
    </source>
</evidence>
<evidence type="ECO:0000313" key="18">
    <source>
        <dbReference type="Proteomes" id="UP001633002"/>
    </source>
</evidence>
<dbReference type="AlphaFoldDB" id="A0ABD3I9R0"/>
<evidence type="ECO:0000256" key="10">
    <source>
        <dbReference type="ARBA" id="ARBA00041392"/>
    </source>
</evidence>
<evidence type="ECO:0000256" key="6">
    <source>
        <dbReference type="ARBA" id="ARBA00022679"/>
    </source>
</evidence>
<evidence type="ECO:0000256" key="16">
    <source>
        <dbReference type="ARBA" id="ARBA00055749"/>
    </source>
</evidence>
<evidence type="ECO:0000256" key="15">
    <source>
        <dbReference type="ARBA" id="ARBA00050428"/>
    </source>
</evidence>
<keyword evidence="6" id="KW-0808">Transferase</keyword>
<dbReference type="Proteomes" id="UP001633002">
    <property type="component" value="Unassembled WGS sequence"/>
</dbReference>
<keyword evidence="7" id="KW-0677">Repeat</keyword>
<dbReference type="Gene3D" id="1.25.40.120">
    <property type="entry name" value="Protein prenylyltransferase"/>
    <property type="match status" value="1"/>
</dbReference>
<gene>
    <name evidence="17" type="ORF">R1sor_018073</name>
</gene>
<dbReference type="PANTHER" id="PTHR11129:SF1">
    <property type="entry name" value="PROTEIN FARNESYLTRANSFERASE_GERANYLGERANYLTRANSFERASE TYPE-1 SUBUNIT ALPHA"/>
    <property type="match status" value="1"/>
</dbReference>
<dbReference type="GO" id="GO:0004662">
    <property type="term" value="F:CAAX-protein geranylgeranyltransferase activity"/>
    <property type="evidence" value="ECO:0007669"/>
    <property type="project" value="UniProtKB-EC"/>
</dbReference>
<evidence type="ECO:0000313" key="17">
    <source>
        <dbReference type="EMBL" id="KAL3700051.1"/>
    </source>
</evidence>
<evidence type="ECO:0000256" key="11">
    <source>
        <dbReference type="ARBA" id="ARBA00042436"/>
    </source>
</evidence>
<evidence type="ECO:0000256" key="3">
    <source>
        <dbReference type="ARBA" id="ARBA00012700"/>
    </source>
</evidence>
<evidence type="ECO:0000256" key="13">
    <source>
        <dbReference type="ARBA" id="ARBA00043219"/>
    </source>
</evidence>
<keyword evidence="18" id="KW-1185">Reference proteome</keyword>
<dbReference type="EC" id="2.5.1.59" evidence="3"/>
<reference evidence="17 18" key="1">
    <citation type="submission" date="2024-09" db="EMBL/GenBank/DDBJ databases">
        <title>Chromosome-scale assembly of Riccia sorocarpa.</title>
        <authorList>
            <person name="Paukszto L."/>
        </authorList>
    </citation>
    <scope>NUCLEOTIDE SEQUENCE [LARGE SCALE GENOMIC DNA]</scope>
    <source>
        <strain evidence="17">LP-2024</strain>
        <tissue evidence="17">Aerial parts of the thallus</tissue>
    </source>
</reference>
<proteinExistence type="inferred from homology"/>
<dbReference type="FunFam" id="1.25.40.120:FF:000004">
    <property type="entry name" value="Protein farnesyltransferase/geranylgeranyltransferase type-1 subunit alpha"/>
    <property type="match status" value="1"/>
</dbReference>
<dbReference type="SUPFAM" id="SSF48439">
    <property type="entry name" value="Protein prenylyltransferase"/>
    <property type="match status" value="1"/>
</dbReference>
<comment type="function">
    <text evidence="16">Essential subunit of both the farnesyltransferase and the geranylgeranyltransferase complex. Contributes to the transfer of a farnesyl or geranylgeranyl moiety from farnesyl or geranylgeranyl diphosphate to a cysteine at the fourth position from the C-terminus of several proteins having the C-terminal sequence Cys-aliphatic-aliphatic-X.</text>
</comment>
<evidence type="ECO:0000256" key="2">
    <source>
        <dbReference type="ARBA" id="ARBA00006734"/>
    </source>
</evidence>
<comment type="catalytic activity">
    <reaction evidence="15">
        <text>geranylgeranyl diphosphate + L-cysteinyl-[protein] = S-geranylgeranyl-L-cysteinyl-[protein] + diphosphate</text>
        <dbReference type="Rhea" id="RHEA:21240"/>
        <dbReference type="Rhea" id="RHEA-COMP:10131"/>
        <dbReference type="Rhea" id="RHEA-COMP:11537"/>
        <dbReference type="ChEBI" id="CHEBI:29950"/>
        <dbReference type="ChEBI" id="CHEBI:33019"/>
        <dbReference type="ChEBI" id="CHEBI:57533"/>
        <dbReference type="ChEBI" id="CHEBI:86021"/>
        <dbReference type="EC" id="2.5.1.59"/>
    </reaction>
</comment>
<keyword evidence="5" id="KW-0637">Prenyltransferase</keyword>
<evidence type="ECO:0000256" key="14">
    <source>
        <dbReference type="ARBA" id="ARBA00050225"/>
    </source>
</evidence>
<accession>A0ABD3I9R0</accession>
<dbReference type="InterPro" id="IPR002088">
    <property type="entry name" value="Prenyl_trans_a"/>
</dbReference>
<name>A0ABD3I9R0_9MARC</name>
<evidence type="ECO:0000256" key="8">
    <source>
        <dbReference type="ARBA" id="ARBA00022842"/>
    </source>
</evidence>
<dbReference type="GO" id="GO:0004660">
    <property type="term" value="F:protein farnesyltransferase activity"/>
    <property type="evidence" value="ECO:0007669"/>
    <property type="project" value="UniProtKB-EC"/>
</dbReference>
<evidence type="ECO:0000256" key="4">
    <source>
        <dbReference type="ARBA" id="ARBA00012702"/>
    </source>
</evidence>
<comment type="caution">
    <text evidence="17">The sequence shown here is derived from an EMBL/GenBank/DDBJ whole genome shotgun (WGS) entry which is preliminary data.</text>
</comment>
<comment type="catalytic activity">
    <reaction evidence="14">
        <text>L-cysteinyl-[protein] + (2E,6E)-farnesyl diphosphate = S-(2E,6E)-farnesyl-L-cysteinyl-[protein] + diphosphate</text>
        <dbReference type="Rhea" id="RHEA:13345"/>
        <dbReference type="Rhea" id="RHEA-COMP:10131"/>
        <dbReference type="Rhea" id="RHEA-COMP:11535"/>
        <dbReference type="ChEBI" id="CHEBI:29950"/>
        <dbReference type="ChEBI" id="CHEBI:33019"/>
        <dbReference type="ChEBI" id="CHEBI:86019"/>
        <dbReference type="ChEBI" id="CHEBI:175763"/>
        <dbReference type="EC" id="2.5.1.58"/>
    </reaction>
</comment>
<keyword evidence="8" id="KW-0460">Magnesium</keyword>
<dbReference type="PANTHER" id="PTHR11129">
    <property type="entry name" value="PROTEIN FARNESYLTRANSFERASE ALPHA SUBUNIT/RAB GERANYLGERANYL TRANSFERASE ALPHA SUBUNIT"/>
    <property type="match status" value="1"/>
</dbReference>
<comment type="cofactor">
    <cofactor evidence="1">
        <name>Mg(2+)</name>
        <dbReference type="ChEBI" id="CHEBI:18420"/>
    </cofactor>
</comment>
<dbReference type="Pfam" id="PF01239">
    <property type="entry name" value="PPTA"/>
    <property type="match status" value="4"/>
</dbReference>
<dbReference type="EMBL" id="JBJQOH010000001">
    <property type="protein sequence ID" value="KAL3700051.1"/>
    <property type="molecule type" value="Genomic_DNA"/>
</dbReference>
<sequence>MQAGIGTPTRASTSSLLATIVSQDDSVFSHLAEELTLVADYKAETERLIVRMTMDNNWVPFNERPEWDNIEPMPQDDGPNPVVPISYTKQFREVMDYFRAILAKDERSLRALELTAEVISLNSANYTVWHFRRLVLEALDYDLEEESIFMESIAEMNYKNYQFWQHRRWVAEKRGPVAVPDEMKYTEVVLNDDSKNYHAWSHRQWVLLTLGGWEGELEFCTKLLSQDIYNNSAWNQRYFVIMKDPSRGGLQAMLESEVQFTLLAIHQAPANESPWRYLRGLFKDDKLSLIRRMDVITVCLEQISDDESSVHALNLLLDLVSIGYEPSEADSGTLNEFVGIWSSPTDLAGRLCARLENLDAIRSRYWAWRRTMLPIATRA</sequence>
<evidence type="ECO:0000256" key="7">
    <source>
        <dbReference type="ARBA" id="ARBA00022737"/>
    </source>
</evidence>
<comment type="similarity">
    <text evidence="2">Belongs to the protein prenyltransferase subunit alpha family.</text>
</comment>
<evidence type="ECO:0000256" key="12">
    <source>
        <dbReference type="ARBA" id="ARBA00043086"/>
    </source>
</evidence>
<evidence type="ECO:0000256" key="5">
    <source>
        <dbReference type="ARBA" id="ARBA00022602"/>
    </source>
</evidence>
<dbReference type="PROSITE" id="PS51147">
    <property type="entry name" value="PFTA"/>
    <property type="match status" value="5"/>
</dbReference>